<dbReference type="RefSeq" id="WP_252952681.1">
    <property type="nucleotide sequence ID" value="NZ_JAFIRR010000045.1"/>
</dbReference>
<evidence type="ECO:0000313" key="2">
    <source>
        <dbReference type="Proteomes" id="UP001523392"/>
    </source>
</evidence>
<sequence>MRTFIANFGKENFAWPACLSRGTIAVLDDEEIHRFWEARNRQGYIAYARKHLKTAGGITVPRPVASRWYNLNDLLFETDGDVWIHRQRGELWWTRSTGAEPEREVIVDPKPRKGNATGKVVVYHKRCTGWSDRDSKGRPLRWDALHPRAKEFLFTEGTFQCLGSDNAAYAIALIEGEDLSAWHGRADWKSKQERAKKSPVTYADARKKTIIRMAMTAMATAAQSGAIVTTTRKDKEVRFPTQLALENHIGALMEAQEGLCALTGLEMQLDGGDDPALCYSLDRIDSDGHYEAGNLQLVCKFANAWKGATANAEFRRLVEMIRASGA</sequence>
<gene>
    <name evidence="1" type="ORF">JYK14_07795</name>
</gene>
<dbReference type="Proteomes" id="UP001523392">
    <property type="component" value="Unassembled WGS sequence"/>
</dbReference>
<evidence type="ECO:0000313" key="1">
    <source>
        <dbReference type="EMBL" id="MCO6416072.1"/>
    </source>
</evidence>
<dbReference type="EMBL" id="JAFIRR010000045">
    <property type="protein sequence ID" value="MCO6416072.1"/>
    <property type="molecule type" value="Genomic_DNA"/>
</dbReference>
<reference evidence="1 2" key="1">
    <citation type="submission" date="2021-12" db="EMBL/GenBank/DDBJ databases">
        <title>Siccirubricoccus leaddurans sp. nov., a high concentration Zn2+ tolerance bacterium.</title>
        <authorList>
            <person name="Cao Y."/>
        </authorList>
    </citation>
    <scope>NUCLEOTIDE SEQUENCE [LARGE SCALE GENOMIC DNA]</scope>
    <source>
        <strain evidence="1 2">KC 17139</strain>
    </source>
</reference>
<protein>
    <submittedName>
        <fullName evidence="1">Uncharacterized protein</fullName>
    </submittedName>
</protein>
<name>A0ABT1D384_9PROT</name>
<accession>A0ABT1D384</accession>
<dbReference type="Gene3D" id="3.30.40.220">
    <property type="match status" value="1"/>
</dbReference>
<keyword evidence="2" id="KW-1185">Reference proteome</keyword>
<organism evidence="1 2">
    <name type="scientific">Siccirubricoccus soli</name>
    <dbReference type="NCBI Taxonomy" id="2899147"/>
    <lineage>
        <taxon>Bacteria</taxon>
        <taxon>Pseudomonadati</taxon>
        <taxon>Pseudomonadota</taxon>
        <taxon>Alphaproteobacteria</taxon>
        <taxon>Acetobacterales</taxon>
        <taxon>Roseomonadaceae</taxon>
        <taxon>Siccirubricoccus</taxon>
    </lineage>
</organism>
<proteinExistence type="predicted"/>
<comment type="caution">
    <text evidence="1">The sequence shown here is derived from an EMBL/GenBank/DDBJ whole genome shotgun (WGS) entry which is preliminary data.</text>
</comment>